<dbReference type="InterPro" id="IPR050168">
    <property type="entry name" value="AAA_ATPase_domain"/>
</dbReference>
<evidence type="ECO:0000256" key="2">
    <source>
        <dbReference type="ARBA" id="ARBA00022840"/>
    </source>
</evidence>
<feature type="region of interest" description="Disordered" evidence="3">
    <location>
        <begin position="639"/>
        <end position="669"/>
    </location>
</feature>
<dbReference type="Pfam" id="PF00004">
    <property type="entry name" value="AAA"/>
    <property type="match status" value="1"/>
</dbReference>
<sequence length="669" mass="72717">MEGTWLERFTSVVGGCRDLAEEVMQWVLERSAPAAQEGLPLTPHSVGIAVVGPSGSGKSFFCERLALSFPSHPAGRPPLVTVNMVDYMTAAHPWAAADEKADLSLTIERLIAENTPVESKGANRAGVLVLEGPRLPQLSLEGTLMAVTSLARQQQQQQQHQQQPIFLLIESADVLRPPTHTLRRRQQLATERRRKCLIELLCHFMRTWSLERLSVVALVPVCSAVPTSRDETGEWVVGEESEGPLVRELMGVGMVDRCVRLRVPMDQQARREVLEVCCRALPVDDKSAVLNEVASWTAGLLPSDIATLTRQAALGAIHRNQSDKSPMDVQRPDFEKALEHVTPAAMKGSLFTYLPFRPSMPSVSPSRIYPLDPATGLPLRGFPAVGGEDELIARLRENVVGPFCRLTSGEGDGGEGDCPPVGIILEGTAGSGKSYLAECLAHECRASVIVTVCADLIRPTVGHSEKVLTSVFRSLRQSAPCILLLEGLDSWAAQPPAADACDGHVDGTSSQDTMGRMKAVLIDQLDEIDRIRRFGGPPLRRTEGAVMVVAIVRCASETDQRLMRPWRLGCAYSTKAPWEWTADDQKALLSLYLQHRMEVCSPAVLTSVLAAIGPSACFSPSLIATACREASVRAVRRLAEATSGQQRDKGDTKAPPSLLVNEDFTSTDR</sequence>
<proteinExistence type="predicted"/>
<dbReference type="InterPro" id="IPR003593">
    <property type="entry name" value="AAA+_ATPase"/>
</dbReference>
<feature type="domain" description="AAA+ ATPase" evidence="4">
    <location>
        <begin position="419"/>
        <end position="577"/>
    </location>
</feature>
<keyword evidence="1" id="KW-0547">Nucleotide-binding</keyword>
<dbReference type="PhylomeDB" id="A0A0G4EPI4"/>
<dbReference type="PANTHER" id="PTHR23077">
    <property type="entry name" value="AAA-FAMILY ATPASE"/>
    <property type="match status" value="1"/>
</dbReference>
<dbReference type="VEuPathDB" id="CryptoDB:Vbra_2997"/>
<evidence type="ECO:0000313" key="5">
    <source>
        <dbReference type="EMBL" id="CEL99376.1"/>
    </source>
</evidence>
<keyword evidence="2" id="KW-0067">ATP-binding</keyword>
<dbReference type="Gene3D" id="3.40.50.300">
    <property type="entry name" value="P-loop containing nucleotide triphosphate hydrolases"/>
    <property type="match status" value="1"/>
</dbReference>
<dbReference type="OrthoDB" id="330797at2759"/>
<dbReference type="InParanoid" id="A0A0G4EPI4"/>
<evidence type="ECO:0000313" key="6">
    <source>
        <dbReference type="Proteomes" id="UP000041254"/>
    </source>
</evidence>
<dbReference type="SUPFAM" id="SSF52540">
    <property type="entry name" value="P-loop containing nucleoside triphosphate hydrolases"/>
    <property type="match status" value="2"/>
</dbReference>
<dbReference type="AlphaFoldDB" id="A0A0G4EPI4"/>
<evidence type="ECO:0000256" key="3">
    <source>
        <dbReference type="SAM" id="MobiDB-lite"/>
    </source>
</evidence>
<dbReference type="Gene3D" id="1.10.8.60">
    <property type="match status" value="2"/>
</dbReference>
<dbReference type="GO" id="GO:0005524">
    <property type="term" value="F:ATP binding"/>
    <property type="evidence" value="ECO:0007669"/>
    <property type="project" value="UniProtKB-KW"/>
</dbReference>
<gene>
    <name evidence="5" type="ORF">Vbra_2997</name>
</gene>
<dbReference type="PANTHER" id="PTHR23077:SF171">
    <property type="entry name" value="NUCLEAR VALOSIN-CONTAINING PROTEIN-LIKE"/>
    <property type="match status" value="1"/>
</dbReference>
<dbReference type="GO" id="GO:0016887">
    <property type="term" value="F:ATP hydrolysis activity"/>
    <property type="evidence" value="ECO:0007669"/>
    <property type="project" value="InterPro"/>
</dbReference>
<dbReference type="InterPro" id="IPR027417">
    <property type="entry name" value="P-loop_NTPase"/>
</dbReference>
<organism evidence="5 6">
    <name type="scientific">Vitrella brassicaformis (strain CCMP3155)</name>
    <dbReference type="NCBI Taxonomy" id="1169540"/>
    <lineage>
        <taxon>Eukaryota</taxon>
        <taxon>Sar</taxon>
        <taxon>Alveolata</taxon>
        <taxon>Colpodellida</taxon>
        <taxon>Vitrellaceae</taxon>
        <taxon>Vitrella</taxon>
    </lineage>
</organism>
<dbReference type="SMART" id="SM00382">
    <property type="entry name" value="AAA"/>
    <property type="match status" value="2"/>
</dbReference>
<dbReference type="STRING" id="1169540.A0A0G4EPI4"/>
<dbReference type="Proteomes" id="UP000041254">
    <property type="component" value="Unassembled WGS sequence"/>
</dbReference>
<evidence type="ECO:0000256" key="1">
    <source>
        <dbReference type="ARBA" id="ARBA00022741"/>
    </source>
</evidence>
<evidence type="ECO:0000259" key="4">
    <source>
        <dbReference type="SMART" id="SM00382"/>
    </source>
</evidence>
<reference evidence="5 6" key="1">
    <citation type="submission" date="2014-11" db="EMBL/GenBank/DDBJ databases">
        <authorList>
            <person name="Zhu J."/>
            <person name="Qi W."/>
            <person name="Song R."/>
        </authorList>
    </citation>
    <scope>NUCLEOTIDE SEQUENCE [LARGE SCALE GENOMIC DNA]</scope>
</reference>
<accession>A0A0G4EPI4</accession>
<dbReference type="InterPro" id="IPR003959">
    <property type="entry name" value="ATPase_AAA_core"/>
</dbReference>
<protein>
    <recommendedName>
        <fullName evidence="4">AAA+ ATPase domain-containing protein</fullName>
    </recommendedName>
</protein>
<name>A0A0G4EPI4_VITBC</name>
<dbReference type="EMBL" id="CDMY01000279">
    <property type="protein sequence ID" value="CEL99376.1"/>
    <property type="molecule type" value="Genomic_DNA"/>
</dbReference>
<keyword evidence="6" id="KW-1185">Reference proteome</keyword>
<feature type="domain" description="AAA+ ATPase" evidence="4">
    <location>
        <begin position="44"/>
        <end position="344"/>
    </location>
</feature>